<dbReference type="InterPro" id="IPR044751">
    <property type="entry name" value="Ion_transp-like_CBS"/>
</dbReference>
<evidence type="ECO:0000256" key="3">
    <source>
        <dbReference type="ARBA" id="ARBA00022475"/>
    </source>
</evidence>
<evidence type="ECO:0000313" key="15">
    <source>
        <dbReference type="Proteomes" id="UP000020218"/>
    </source>
</evidence>
<dbReference type="InterPro" id="IPR005170">
    <property type="entry name" value="Transptr-assoc_dom"/>
</dbReference>
<reference evidence="14" key="1">
    <citation type="submission" date="2014-02" db="EMBL/GenBank/DDBJ databases">
        <title>Expanding our view of genomic diversity in Candidatus Accumulibacter clades.</title>
        <authorList>
            <person name="Skennerton C.T."/>
            <person name="Barr J.J."/>
            <person name="Slater F.R."/>
            <person name="Bond P.L."/>
            <person name="Tyson G.W."/>
        </authorList>
    </citation>
    <scope>NUCLEOTIDE SEQUENCE [LARGE SCALE GENOMIC DNA]</scope>
</reference>
<dbReference type="CDD" id="cd04590">
    <property type="entry name" value="CBS_pair_CorC_HlyC_assoc"/>
    <property type="match status" value="1"/>
</dbReference>
<evidence type="ECO:0000256" key="6">
    <source>
        <dbReference type="ARBA" id="ARBA00022989"/>
    </source>
</evidence>
<feature type="domain" description="CNNM transmembrane" evidence="13">
    <location>
        <begin position="1"/>
        <end position="189"/>
    </location>
</feature>
<dbReference type="InterPro" id="IPR036318">
    <property type="entry name" value="FAD-bd_PCMH-like_sf"/>
</dbReference>
<keyword evidence="15" id="KW-1185">Reference proteome</keyword>
<evidence type="ECO:0000256" key="11">
    <source>
        <dbReference type="SAM" id="Phobius"/>
    </source>
</evidence>
<evidence type="ECO:0000256" key="9">
    <source>
        <dbReference type="PROSITE-ProRule" id="PRU00703"/>
    </source>
</evidence>
<dbReference type="SUPFAM" id="SSF54631">
    <property type="entry name" value="CBS-domain pair"/>
    <property type="match status" value="1"/>
</dbReference>
<evidence type="ECO:0000256" key="10">
    <source>
        <dbReference type="PROSITE-ProRule" id="PRU01193"/>
    </source>
</evidence>
<proteinExistence type="inferred from homology"/>
<dbReference type="Gene3D" id="3.10.580.10">
    <property type="entry name" value="CBS-domain"/>
    <property type="match status" value="1"/>
</dbReference>
<evidence type="ECO:0000256" key="1">
    <source>
        <dbReference type="ARBA" id="ARBA00004651"/>
    </source>
</evidence>
<evidence type="ECO:0000256" key="8">
    <source>
        <dbReference type="ARBA" id="ARBA00023136"/>
    </source>
</evidence>
<evidence type="ECO:0000259" key="13">
    <source>
        <dbReference type="PROSITE" id="PS51846"/>
    </source>
</evidence>
<dbReference type="GO" id="GO:0050660">
    <property type="term" value="F:flavin adenine dinucleotide binding"/>
    <property type="evidence" value="ECO:0007669"/>
    <property type="project" value="InterPro"/>
</dbReference>
<name>A0A011MRC4_9PROT</name>
<keyword evidence="4 10" id="KW-0812">Transmembrane</keyword>
<keyword evidence="7 9" id="KW-0129">CBS domain</keyword>
<feature type="transmembrane region" description="Helical" evidence="11">
    <location>
        <begin position="60"/>
        <end position="80"/>
    </location>
</feature>
<evidence type="ECO:0000256" key="2">
    <source>
        <dbReference type="ARBA" id="ARBA00006337"/>
    </source>
</evidence>
<dbReference type="SUPFAM" id="SSF56176">
    <property type="entry name" value="FAD-binding/transporter-associated domain-like"/>
    <property type="match status" value="1"/>
</dbReference>
<feature type="transmembrane region" description="Helical" evidence="11">
    <location>
        <begin position="127"/>
        <end position="149"/>
    </location>
</feature>
<dbReference type="SMART" id="SM01091">
    <property type="entry name" value="CorC_HlyC"/>
    <property type="match status" value="1"/>
</dbReference>
<evidence type="ECO:0000256" key="4">
    <source>
        <dbReference type="ARBA" id="ARBA00022692"/>
    </source>
</evidence>
<dbReference type="PROSITE" id="PS51371">
    <property type="entry name" value="CBS"/>
    <property type="match status" value="1"/>
</dbReference>
<dbReference type="InterPro" id="IPR046342">
    <property type="entry name" value="CBS_dom_sf"/>
</dbReference>
<keyword evidence="3" id="KW-1003">Cell membrane</keyword>
<comment type="subcellular location">
    <subcellularLocation>
        <location evidence="1">Cell membrane</location>
        <topology evidence="1">Multi-pass membrane protein</topology>
    </subcellularLocation>
</comment>
<dbReference type="Pfam" id="PF01595">
    <property type="entry name" value="CNNM"/>
    <property type="match status" value="1"/>
</dbReference>
<dbReference type="Proteomes" id="UP000020218">
    <property type="component" value="Unassembled WGS sequence"/>
</dbReference>
<feature type="domain" description="CBS" evidence="12">
    <location>
        <begin position="263"/>
        <end position="326"/>
    </location>
</feature>
<comment type="caution">
    <text evidence="14">The sequence shown here is derived from an EMBL/GenBank/DDBJ whole genome shotgun (WGS) entry which is preliminary data.</text>
</comment>
<dbReference type="PATRIC" id="fig|1454001.3.peg.3453"/>
<comment type="similarity">
    <text evidence="2">Belongs to the UPF0053 family.</text>
</comment>
<keyword evidence="6 10" id="KW-1133">Transmembrane helix</keyword>
<dbReference type="PROSITE" id="PS51846">
    <property type="entry name" value="CNNM"/>
    <property type="match status" value="1"/>
</dbReference>
<dbReference type="PANTHER" id="PTHR22777">
    <property type="entry name" value="HEMOLYSIN-RELATED"/>
    <property type="match status" value="1"/>
</dbReference>
<evidence type="ECO:0000256" key="5">
    <source>
        <dbReference type="ARBA" id="ARBA00022737"/>
    </source>
</evidence>
<evidence type="ECO:0000313" key="14">
    <source>
        <dbReference type="EMBL" id="EXI65141.1"/>
    </source>
</evidence>
<gene>
    <name evidence="14" type="primary">tlyC_2</name>
    <name evidence="14" type="ORF">AW08_03413</name>
</gene>
<dbReference type="Gene3D" id="3.30.465.10">
    <property type="match status" value="1"/>
</dbReference>
<protein>
    <submittedName>
        <fullName evidence="14">Hemolysin C</fullName>
    </submittedName>
</protein>
<dbReference type="InterPro" id="IPR000644">
    <property type="entry name" value="CBS_dom"/>
</dbReference>
<dbReference type="AlphaFoldDB" id="A0A011MRC4"/>
<dbReference type="STRING" id="1454001.AW08_03413"/>
<dbReference type="PANTHER" id="PTHR22777:SF32">
    <property type="entry name" value="UPF0053 INNER MEMBRANE PROTEIN YFJD"/>
    <property type="match status" value="1"/>
</dbReference>
<dbReference type="InterPro" id="IPR016169">
    <property type="entry name" value="FAD-bd_PCMH_sub2"/>
</dbReference>
<feature type="transmembrane region" description="Helical" evidence="11">
    <location>
        <begin position="87"/>
        <end position="107"/>
    </location>
</feature>
<evidence type="ECO:0000259" key="12">
    <source>
        <dbReference type="PROSITE" id="PS51371"/>
    </source>
</evidence>
<organism evidence="14 15">
    <name type="scientific">Candidatus Accumulibacter adjunctus</name>
    <dbReference type="NCBI Taxonomy" id="1454001"/>
    <lineage>
        <taxon>Bacteria</taxon>
        <taxon>Pseudomonadati</taxon>
        <taxon>Pseudomonadota</taxon>
        <taxon>Betaproteobacteria</taxon>
        <taxon>Candidatus Accumulibacter</taxon>
    </lineage>
</organism>
<dbReference type="InterPro" id="IPR002550">
    <property type="entry name" value="CNNM"/>
</dbReference>
<dbReference type="Pfam" id="PF00571">
    <property type="entry name" value="CBS"/>
    <property type="match status" value="1"/>
</dbReference>
<accession>A0A011MRC4</accession>
<keyword evidence="5" id="KW-0677">Repeat</keyword>
<dbReference type="GO" id="GO:0005886">
    <property type="term" value="C:plasma membrane"/>
    <property type="evidence" value="ECO:0007669"/>
    <property type="project" value="UniProtKB-SubCell"/>
</dbReference>
<sequence length="415" mass="46111">MPDILLTALLMVVCLIAEGFFSGSELGIVSADRMKLRHDAAKGSRGARMALEMLEKRPEWLLSTTLVGTNIAVVANSTIATALMIQLFGDAGSWLAVILVAPLIWVFGEIVPKSVFQQRADVITPYVIYILRFFSILFAPILIVFVTLSKFLSRLAGARDEHNPFTLREQIQSMVQMPPQEGGDIQQIEKTMIRRMFNFSETTVYKVMVPLIDVTAIDRRCTVGEAVRLAVDSAHVRLPVYDGRIDRVIGVLNTMDLLGVDAATPIEGFVGPTRYVPASKSAESMLVELRKDGDAMAVVMDEFGGAEGIVTIEDIIEEVVEDIEDEYDRQEKPAEWFRKLGHHDYVVSARANPLLLVEKLGLKLPGEGSHDTLSGFLLEFAREIPKPGTTIEVEGIRFTIQRATPQVIQEVQIRW</sequence>
<keyword evidence="8 10" id="KW-0472">Membrane</keyword>
<dbReference type="Pfam" id="PF03471">
    <property type="entry name" value="CorC_HlyC"/>
    <property type="match status" value="1"/>
</dbReference>
<evidence type="ECO:0000256" key="7">
    <source>
        <dbReference type="ARBA" id="ARBA00023122"/>
    </source>
</evidence>
<dbReference type="EMBL" id="JFAX01000027">
    <property type="protein sequence ID" value="EXI65141.1"/>
    <property type="molecule type" value="Genomic_DNA"/>
</dbReference>